<reference evidence="3 4" key="1">
    <citation type="submission" date="2019-01" db="EMBL/GenBank/DDBJ databases">
        <authorList>
            <person name="Li J."/>
        </authorList>
    </citation>
    <scope>NUCLEOTIDE SEQUENCE [LARGE SCALE GENOMIC DNA]</scope>
    <source>
        <strain evidence="3 4">CCUG 35506</strain>
    </source>
</reference>
<gene>
    <name evidence="3" type="ORF">ESP57_09100</name>
</gene>
<dbReference type="InterPro" id="IPR012338">
    <property type="entry name" value="Beta-lactam/transpept-like"/>
</dbReference>
<organism evidence="3 4">
    <name type="scientific">Agromyces fucosus</name>
    <dbReference type="NCBI Taxonomy" id="41985"/>
    <lineage>
        <taxon>Bacteria</taxon>
        <taxon>Bacillati</taxon>
        <taxon>Actinomycetota</taxon>
        <taxon>Actinomycetes</taxon>
        <taxon>Micrococcales</taxon>
        <taxon>Microbacteriaceae</taxon>
        <taxon>Agromyces</taxon>
    </lineage>
</organism>
<keyword evidence="4" id="KW-1185">Reference proteome</keyword>
<evidence type="ECO:0000259" key="2">
    <source>
        <dbReference type="Pfam" id="PF00144"/>
    </source>
</evidence>
<dbReference type="Proteomes" id="UP000292935">
    <property type="component" value="Unassembled WGS sequence"/>
</dbReference>
<dbReference type="AlphaFoldDB" id="A0A4Q2JQB0"/>
<proteinExistence type="predicted"/>
<sequence length="574" mass="60585">MQCPQIVEPEKSTQARRHALWSTCSPPHQRNSPMATTCPARARVPLTLQRSHVCQCVFIRSPARVGAVVSRAEASTAERRKTAVNMRTPRRRRHRSLTATAAATAAIAALSTSAVAPALASDQPPVNIVEMTPELTKKMQHEVDTFFAKHDLPGLSVAVVTPARAGSDPVITTFVAGTPTLGSSELVDATTQFELGSETKVFTADLLAYLVATDRVSLDDPVQLFAPAGVEVPEWTDPQTGATTAITLGDLATHQAGLLDAPPNLGAGCGADPGCENPRPGYTQTMLWDAFAQPCLNGQPCPMYQPGTDWLYSDWGFGLLGTILANVLDPVIETEPPAYQSALDQAFLDALGMSSTELEFHGDGRLATPYKADGTNAFHWDNTNAISGAGGLISDATDMGTWVAAHLGYVPSTAPIGVQAMADTLQPISDITMSCSIPDQCGPAHFQMGLGWELHHAATHDVGAAWAFKNGLTDGSSTDTALAPSLRVGVTTMYNKRLSDTDQGLPLAITLLKLLVADQPAPEPAPSAAPQAALAESGQPTAELIVPGMMAAGFVAIGLLLIIRRRGHGRRSTR</sequence>
<dbReference type="InterPro" id="IPR001466">
    <property type="entry name" value="Beta-lactam-related"/>
</dbReference>
<dbReference type="Gene3D" id="3.40.710.10">
    <property type="entry name" value="DD-peptidase/beta-lactamase superfamily"/>
    <property type="match status" value="1"/>
</dbReference>
<feature type="domain" description="Beta-lactamase-related" evidence="2">
    <location>
        <begin position="143"/>
        <end position="500"/>
    </location>
</feature>
<dbReference type="OrthoDB" id="9809635at2"/>
<dbReference type="PANTHER" id="PTHR46825">
    <property type="entry name" value="D-ALANYL-D-ALANINE-CARBOXYPEPTIDASE/ENDOPEPTIDASE AMPH"/>
    <property type="match status" value="1"/>
</dbReference>
<dbReference type="EMBL" id="SDPO01000002">
    <property type="protein sequence ID" value="RXZ49096.1"/>
    <property type="molecule type" value="Genomic_DNA"/>
</dbReference>
<dbReference type="SUPFAM" id="SSF56601">
    <property type="entry name" value="beta-lactamase/transpeptidase-like"/>
    <property type="match status" value="1"/>
</dbReference>
<keyword evidence="1" id="KW-0472">Membrane</keyword>
<keyword evidence="3" id="KW-0378">Hydrolase</keyword>
<comment type="caution">
    <text evidence="3">The sequence shown here is derived from an EMBL/GenBank/DDBJ whole genome shotgun (WGS) entry which is preliminary data.</text>
</comment>
<feature type="transmembrane region" description="Helical" evidence="1">
    <location>
        <begin position="544"/>
        <end position="563"/>
    </location>
</feature>
<dbReference type="PANTHER" id="PTHR46825:SF8">
    <property type="entry name" value="BETA-LACTAMASE-RELATED"/>
    <property type="match status" value="1"/>
</dbReference>
<dbReference type="Pfam" id="PF00144">
    <property type="entry name" value="Beta-lactamase"/>
    <property type="match status" value="1"/>
</dbReference>
<dbReference type="GO" id="GO:0016787">
    <property type="term" value="F:hydrolase activity"/>
    <property type="evidence" value="ECO:0007669"/>
    <property type="project" value="UniProtKB-KW"/>
</dbReference>
<name>A0A4Q2JQB0_9MICO</name>
<keyword evidence="1" id="KW-0812">Transmembrane</keyword>
<evidence type="ECO:0000313" key="4">
    <source>
        <dbReference type="Proteomes" id="UP000292935"/>
    </source>
</evidence>
<evidence type="ECO:0000256" key="1">
    <source>
        <dbReference type="SAM" id="Phobius"/>
    </source>
</evidence>
<accession>A0A4Q2JQB0</accession>
<keyword evidence="1" id="KW-1133">Transmembrane helix</keyword>
<protein>
    <submittedName>
        <fullName evidence="3">Class A beta-lactamase-related serine hydrolase</fullName>
    </submittedName>
</protein>
<dbReference type="InterPro" id="IPR050491">
    <property type="entry name" value="AmpC-like"/>
</dbReference>
<evidence type="ECO:0000313" key="3">
    <source>
        <dbReference type="EMBL" id="RXZ49096.1"/>
    </source>
</evidence>